<accession>A0A556QRQ9</accession>
<dbReference type="CDD" id="cd12167">
    <property type="entry name" value="2-Hacid_dh_8"/>
    <property type="match status" value="1"/>
</dbReference>
<dbReference type="PANTHER" id="PTHR10996">
    <property type="entry name" value="2-HYDROXYACID DEHYDROGENASE-RELATED"/>
    <property type="match status" value="1"/>
</dbReference>
<dbReference type="RefSeq" id="WP_144229734.1">
    <property type="nucleotide sequence ID" value="NZ_CBCRVV010000007.1"/>
</dbReference>
<gene>
    <name evidence="4" type="ORF">FPL22_08490</name>
</gene>
<keyword evidence="1" id="KW-0560">Oxidoreductase</keyword>
<dbReference type="PANTHER" id="PTHR10996:SF178">
    <property type="entry name" value="2-HYDROXYACID DEHYDROGENASE YGL185C-RELATED"/>
    <property type="match status" value="1"/>
</dbReference>
<dbReference type="Gene3D" id="3.40.50.720">
    <property type="entry name" value="NAD(P)-binding Rossmann-like Domain"/>
    <property type="match status" value="2"/>
</dbReference>
<dbReference type="GO" id="GO:0051287">
    <property type="term" value="F:NAD binding"/>
    <property type="evidence" value="ECO:0007669"/>
    <property type="project" value="InterPro"/>
</dbReference>
<sequence>MTPLTQSEPLVATPSAAPEGRILFALASDERNLFFPGELPDGAIWQDARGLGQASWNRLLATHRPRVLVTGWTTPLLDSALTTLAGQNGPVDYVCHASGSIRHVVTREQIAAGLKVTNWGTLVAPVVAEHALLLIMASLRQLPAWRDHMLLPPTAWRAQLLTRTLHGARVSIHGFGAIARELIRLLQPFNVTVTVYSAGVPEALIREHGATPAASLHELARHADIFVTCEALTDLSRKSINASVLAELAEGAVFVNVGRGAVADETDLIEAAQTRGLRIGSDVFQNEPLPPDSPFFSLPSAVLSPHIAGPTLDYFAACGRHSLQNIARYLAGEKPVGLITPEIFDRST</sequence>
<dbReference type="OrthoDB" id="189925at2"/>
<organism evidence="4 5">
    <name type="scientific">Rariglobus hedericola</name>
    <dbReference type="NCBI Taxonomy" id="2597822"/>
    <lineage>
        <taxon>Bacteria</taxon>
        <taxon>Pseudomonadati</taxon>
        <taxon>Verrucomicrobiota</taxon>
        <taxon>Opitutia</taxon>
        <taxon>Opitutales</taxon>
        <taxon>Opitutaceae</taxon>
        <taxon>Rariglobus</taxon>
    </lineage>
</organism>
<dbReference type="InterPro" id="IPR036291">
    <property type="entry name" value="NAD(P)-bd_dom_sf"/>
</dbReference>
<name>A0A556QRQ9_9BACT</name>
<dbReference type="EMBL" id="VMBG01000001">
    <property type="protein sequence ID" value="TSJ79312.1"/>
    <property type="molecule type" value="Genomic_DNA"/>
</dbReference>
<dbReference type="Proteomes" id="UP000315648">
    <property type="component" value="Unassembled WGS sequence"/>
</dbReference>
<dbReference type="AlphaFoldDB" id="A0A556QRQ9"/>
<dbReference type="InterPro" id="IPR050223">
    <property type="entry name" value="D-isomer_2-hydroxyacid_DH"/>
</dbReference>
<comment type="caution">
    <text evidence="4">The sequence shown here is derived from an EMBL/GenBank/DDBJ whole genome shotgun (WGS) entry which is preliminary data.</text>
</comment>
<dbReference type="Pfam" id="PF02826">
    <property type="entry name" value="2-Hacid_dh_C"/>
    <property type="match status" value="1"/>
</dbReference>
<dbReference type="GO" id="GO:0016618">
    <property type="term" value="F:hydroxypyruvate reductase [NAD(P)H] activity"/>
    <property type="evidence" value="ECO:0007669"/>
    <property type="project" value="TreeGrafter"/>
</dbReference>
<dbReference type="InterPro" id="IPR006140">
    <property type="entry name" value="D-isomer_DH_NAD-bd"/>
</dbReference>
<dbReference type="GO" id="GO:0030267">
    <property type="term" value="F:glyoxylate reductase (NADPH) activity"/>
    <property type="evidence" value="ECO:0007669"/>
    <property type="project" value="TreeGrafter"/>
</dbReference>
<keyword evidence="5" id="KW-1185">Reference proteome</keyword>
<dbReference type="SUPFAM" id="SSF51735">
    <property type="entry name" value="NAD(P)-binding Rossmann-fold domains"/>
    <property type="match status" value="1"/>
</dbReference>
<evidence type="ECO:0000256" key="2">
    <source>
        <dbReference type="ARBA" id="ARBA00023027"/>
    </source>
</evidence>
<keyword evidence="2" id="KW-0520">NAD</keyword>
<feature type="domain" description="D-isomer specific 2-hydroxyacid dehydrogenase NAD-binding" evidence="3">
    <location>
        <begin position="133"/>
        <end position="308"/>
    </location>
</feature>
<protein>
    <submittedName>
        <fullName evidence="4">Hydroxyacid dehydrogenase</fullName>
    </submittedName>
</protein>
<evidence type="ECO:0000313" key="5">
    <source>
        <dbReference type="Proteomes" id="UP000315648"/>
    </source>
</evidence>
<dbReference type="GO" id="GO:0005829">
    <property type="term" value="C:cytosol"/>
    <property type="evidence" value="ECO:0007669"/>
    <property type="project" value="TreeGrafter"/>
</dbReference>
<evidence type="ECO:0000259" key="3">
    <source>
        <dbReference type="Pfam" id="PF02826"/>
    </source>
</evidence>
<proteinExistence type="predicted"/>
<reference evidence="4 5" key="1">
    <citation type="submission" date="2019-07" db="EMBL/GenBank/DDBJ databases">
        <title>Description of 53C-WASEF.</title>
        <authorList>
            <person name="Pitt A."/>
            <person name="Hahn M.W."/>
        </authorList>
    </citation>
    <scope>NUCLEOTIDE SEQUENCE [LARGE SCALE GENOMIC DNA]</scope>
    <source>
        <strain evidence="4 5">53C-WASEF</strain>
    </source>
</reference>
<evidence type="ECO:0000313" key="4">
    <source>
        <dbReference type="EMBL" id="TSJ79312.1"/>
    </source>
</evidence>
<evidence type="ECO:0000256" key="1">
    <source>
        <dbReference type="ARBA" id="ARBA00023002"/>
    </source>
</evidence>